<reference evidence="2" key="1">
    <citation type="journal article" date="2022" name="Mol. Ecol. Resour.">
        <title>The genomes of chicory, endive, great burdock and yacon provide insights into Asteraceae palaeo-polyploidization history and plant inulin production.</title>
        <authorList>
            <person name="Fan W."/>
            <person name="Wang S."/>
            <person name="Wang H."/>
            <person name="Wang A."/>
            <person name="Jiang F."/>
            <person name="Liu H."/>
            <person name="Zhao H."/>
            <person name="Xu D."/>
            <person name="Zhang Y."/>
        </authorList>
    </citation>
    <scope>NUCLEOTIDE SEQUENCE [LARGE SCALE GENOMIC DNA]</scope>
    <source>
        <strain evidence="2">cv. Niubang</strain>
    </source>
</reference>
<protein>
    <submittedName>
        <fullName evidence="1">Uncharacterized protein</fullName>
    </submittedName>
</protein>
<comment type="caution">
    <text evidence="1">The sequence shown here is derived from an EMBL/GenBank/DDBJ whole genome shotgun (WGS) entry which is preliminary data.</text>
</comment>
<accession>A0ACB8XF63</accession>
<keyword evidence="2" id="KW-1185">Reference proteome</keyword>
<organism evidence="1 2">
    <name type="scientific">Arctium lappa</name>
    <name type="common">Greater burdock</name>
    <name type="synonym">Lappa major</name>
    <dbReference type="NCBI Taxonomy" id="4217"/>
    <lineage>
        <taxon>Eukaryota</taxon>
        <taxon>Viridiplantae</taxon>
        <taxon>Streptophyta</taxon>
        <taxon>Embryophyta</taxon>
        <taxon>Tracheophyta</taxon>
        <taxon>Spermatophyta</taxon>
        <taxon>Magnoliopsida</taxon>
        <taxon>eudicotyledons</taxon>
        <taxon>Gunneridae</taxon>
        <taxon>Pentapetalae</taxon>
        <taxon>asterids</taxon>
        <taxon>campanulids</taxon>
        <taxon>Asterales</taxon>
        <taxon>Asteraceae</taxon>
        <taxon>Carduoideae</taxon>
        <taxon>Cardueae</taxon>
        <taxon>Arctiinae</taxon>
        <taxon>Arctium</taxon>
    </lineage>
</organism>
<dbReference type="EMBL" id="CM042064">
    <property type="protein sequence ID" value="KAI3665638.1"/>
    <property type="molecule type" value="Genomic_DNA"/>
</dbReference>
<proteinExistence type="predicted"/>
<sequence>MPSYAKFLKDILSKKKKLTEYETVALTEGCSALLTNRIPPKLKDPGSFTIPCLIVAKAATSDGSSEEAEPTPSE</sequence>
<name>A0ACB8XF63_ARCLA</name>
<dbReference type="Proteomes" id="UP001055879">
    <property type="component" value="Linkage Group LG18"/>
</dbReference>
<evidence type="ECO:0000313" key="2">
    <source>
        <dbReference type="Proteomes" id="UP001055879"/>
    </source>
</evidence>
<evidence type="ECO:0000313" key="1">
    <source>
        <dbReference type="EMBL" id="KAI3665638.1"/>
    </source>
</evidence>
<reference evidence="1 2" key="2">
    <citation type="journal article" date="2022" name="Mol. Ecol. Resour.">
        <title>The genomes of chicory, endive, great burdock and yacon provide insights into Asteraceae paleo-polyploidization history and plant inulin production.</title>
        <authorList>
            <person name="Fan W."/>
            <person name="Wang S."/>
            <person name="Wang H."/>
            <person name="Wang A."/>
            <person name="Jiang F."/>
            <person name="Liu H."/>
            <person name="Zhao H."/>
            <person name="Xu D."/>
            <person name="Zhang Y."/>
        </authorList>
    </citation>
    <scope>NUCLEOTIDE SEQUENCE [LARGE SCALE GENOMIC DNA]</scope>
    <source>
        <strain evidence="2">cv. Niubang</strain>
    </source>
</reference>
<gene>
    <name evidence="1" type="ORF">L6452_44267</name>
</gene>